<dbReference type="AlphaFoldDB" id="A0A9D4DLV3"/>
<reference evidence="2" key="2">
    <citation type="submission" date="2020-11" db="EMBL/GenBank/DDBJ databases">
        <authorList>
            <person name="McCartney M.A."/>
            <person name="Auch B."/>
            <person name="Kono T."/>
            <person name="Mallez S."/>
            <person name="Becker A."/>
            <person name="Gohl D.M."/>
            <person name="Silverstein K.A.T."/>
            <person name="Koren S."/>
            <person name="Bechman K.B."/>
            <person name="Herman A."/>
            <person name="Abrahante J.E."/>
            <person name="Garbe J."/>
        </authorList>
    </citation>
    <scope>NUCLEOTIDE SEQUENCE</scope>
    <source>
        <strain evidence="2">Duluth1</strain>
        <tissue evidence="2">Whole animal</tissue>
    </source>
</reference>
<feature type="compositionally biased region" description="Polar residues" evidence="1">
    <location>
        <begin position="1"/>
        <end position="14"/>
    </location>
</feature>
<sequence length="78" mass="9075">MDTNQMTSSMASKQQTHDPWVAQPLGTRMPEREIGMPVASLRTHAMIWEILVDESRNESAWRQLRQTDQSMQLKQNYA</sequence>
<evidence type="ECO:0000313" key="3">
    <source>
        <dbReference type="Proteomes" id="UP000828390"/>
    </source>
</evidence>
<comment type="caution">
    <text evidence="2">The sequence shown here is derived from an EMBL/GenBank/DDBJ whole genome shotgun (WGS) entry which is preliminary data.</text>
</comment>
<protein>
    <submittedName>
        <fullName evidence="2">Uncharacterized protein</fullName>
    </submittedName>
</protein>
<accession>A0A9D4DLV3</accession>
<feature type="region of interest" description="Disordered" evidence="1">
    <location>
        <begin position="1"/>
        <end position="31"/>
    </location>
</feature>
<evidence type="ECO:0000313" key="2">
    <source>
        <dbReference type="EMBL" id="KAH3750442.1"/>
    </source>
</evidence>
<gene>
    <name evidence="2" type="ORF">DPMN_184965</name>
</gene>
<dbReference type="Proteomes" id="UP000828390">
    <property type="component" value="Unassembled WGS sequence"/>
</dbReference>
<organism evidence="2 3">
    <name type="scientific">Dreissena polymorpha</name>
    <name type="common">Zebra mussel</name>
    <name type="synonym">Mytilus polymorpha</name>
    <dbReference type="NCBI Taxonomy" id="45954"/>
    <lineage>
        <taxon>Eukaryota</taxon>
        <taxon>Metazoa</taxon>
        <taxon>Spiralia</taxon>
        <taxon>Lophotrochozoa</taxon>
        <taxon>Mollusca</taxon>
        <taxon>Bivalvia</taxon>
        <taxon>Autobranchia</taxon>
        <taxon>Heteroconchia</taxon>
        <taxon>Euheterodonta</taxon>
        <taxon>Imparidentia</taxon>
        <taxon>Neoheterodontei</taxon>
        <taxon>Myida</taxon>
        <taxon>Dreissenoidea</taxon>
        <taxon>Dreissenidae</taxon>
        <taxon>Dreissena</taxon>
    </lineage>
</organism>
<keyword evidence="3" id="KW-1185">Reference proteome</keyword>
<evidence type="ECO:0000256" key="1">
    <source>
        <dbReference type="SAM" id="MobiDB-lite"/>
    </source>
</evidence>
<name>A0A9D4DLV3_DREPO</name>
<dbReference type="EMBL" id="JAIWYP010000010">
    <property type="protein sequence ID" value="KAH3750442.1"/>
    <property type="molecule type" value="Genomic_DNA"/>
</dbReference>
<reference evidence="2" key="1">
    <citation type="journal article" date="2019" name="bioRxiv">
        <title>The Genome of the Zebra Mussel, Dreissena polymorpha: A Resource for Invasive Species Research.</title>
        <authorList>
            <person name="McCartney M.A."/>
            <person name="Auch B."/>
            <person name="Kono T."/>
            <person name="Mallez S."/>
            <person name="Zhang Y."/>
            <person name="Obille A."/>
            <person name="Becker A."/>
            <person name="Abrahante J.E."/>
            <person name="Garbe J."/>
            <person name="Badalamenti J.P."/>
            <person name="Herman A."/>
            <person name="Mangelson H."/>
            <person name="Liachko I."/>
            <person name="Sullivan S."/>
            <person name="Sone E.D."/>
            <person name="Koren S."/>
            <person name="Silverstein K.A.T."/>
            <person name="Beckman K.B."/>
            <person name="Gohl D.M."/>
        </authorList>
    </citation>
    <scope>NUCLEOTIDE SEQUENCE</scope>
    <source>
        <strain evidence="2">Duluth1</strain>
        <tissue evidence="2">Whole animal</tissue>
    </source>
</reference>
<proteinExistence type="predicted"/>